<evidence type="ECO:0000313" key="6">
    <source>
        <dbReference type="EMBL" id="NKG19593.1"/>
    </source>
</evidence>
<dbReference type="Gene3D" id="3.40.190.290">
    <property type="match status" value="1"/>
</dbReference>
<dbReference type="InterPro" id="IPR050950">
    <property type="entry name" value="HTH-type_LysR_regulators"/>
</dbReference>
<dbReference type="Proteomes" id="UP000746595">
    <property type="component" value="Unassembled WGS sequence"/>
</dbReference>
<keyword evidence="3" id="KW-0238">DNA-binding</keyword>
<proteinExistence type="inferred from homology"/>
<evidence type="ECO:0000256" key="4">
    <source>
        <dbReference type="ARBA" id="ARBA00023163"/>
    </source>
</evidence>
<name>A0ABX1G058_9MICC</name>
<evidence type="ECO:0000313" key="7">
    <source>
        <dbReference type="Proteomes" id="UP000746595"/>
    </source>
</evidence>
<sequence length="313" mass="33939">MNLEQLRSFVEVARIGHFTRAAALLHLAQPSLSRQISTLESDLGAELFHRVRGNITLTDAGESLLPLARRMLADAESVRYEMQELAGLRKGRVRLGATPTLCISLVADVLTSFHAAYPGIDLHLTEQGSHGLLEELSEGALDIALITTSEDPQNASSILQRTPLLTEELVLISSARSELLTGRESMTLGDIAKLPLITFHESYDLRATTMQAFSASRLNPTVVLEGAEMDAVLRCVERGLGVAVVPAMVMVDRPGLRSVRITEPRLTRSISIAHRHDVTLTRAAAAMQEMIINTADLFAAAHTGAAATITRLH</sequence>
<comment type="similarity">
    <text evidence="1">Belongs to the LysR transcriptional regulatory family.</text>
</comment>
<dbReference type="CDD" id="cd05466">
    <property type="entry name" value="PBP2_LTTR_substrate"/>
    <property type="match status" value="1"/>
</dbReference>
<reference evidence="6 7" key="1">
    <citation type="submission" date="2020-04" db="EMBL/GenBank/DDBJ databases">
        <title>Paeniglutamicibacter sp. ANT13_2, a novel actinomycete isolated from sediment in Antarctica.</title>
        <authorList>
            <person name="Sakdapetsiri C."/>
            <person name="Pinyakong O."/>
        </authorList>
    </citation>
    <scope>NUCLEOTIDE SEQUENCE [LARGE SCALE GENOMIC DNA]</scope>
    <source>
        <strain evidence="6 7">ANT13_2</strain>
    </source>
</reference>
<dbReference type="InterPro" id="IPR036388">
    <property type="entry name" value="WH-like_DNA-bd_sf"/>
</dbReference>
<keyword evidence="7" id="KW-1185">Reference proteome</keyword>
<dbReference type="Pfam" id="PF00126">
    <property type="entry name" value="HTH_1"/>
    <property type="match status" value="1"/>
</dbReference>
<evidence type="ECO:0000256" key="1">
    <source>
        <dbReference type="ARBA" id="ARBA00009437"/>
    </source>
</evidence>
<dbReference type="PRINTS" id="PR00039">
    <property type="entry name" value="HTHLYSR"/>
</dbReference>
<keyword evidence="4" id="KW-0804">Transcription</keyword>
<comment type="caution">
    <text evidence="6">The sequence shown here is derived from an EMBL/GenBank/DDBJ whole genome shotgun (WGS) entry which is preliminary data.</text>
</comment>
<accession>A0ABX1G058</accession>
<dbReference type="Pfam" id="PF03466">
    <property type="entry name" value="LysR_substrate"/>
    <property type="match status" value="1"/>
</dbReference>
<dbReference type="PROSITE" id="PS50931">
    <property type="entry name" value="HTH_LYSR"/>
    <property type="match status" value="1"/>
</dbReference>
<organism evidence="6 7">
    <name type="scientific">Paeniglutamicibacter terrestris</name>
    <dbReference type="NCBI Taxonomy" id="2723403"/>
    <lineage>
        <taxon>Bacteria</taxon>
        <taxon>Bacillati</taxon>
        <taxon>Actinomycetota</taxon>
        <taxon>Actinomycetes</taxon>
        <taxon>Micrococcales</taxon>
        <taxon>Micrococcaceae</taxon>
        <taxon>Paeniglutamicibacter</taxon>
    </lineage>
</organism>
<feature type="domain" description="HTH lysR-type" evidence="5">
    <location>
        <begin position="1"/>
        <end position="58"/>
    </location>
</feature>
<evidence type="ECO:0000256" key="2">
    <source>
        <dbReference type="ARBA" id="ARBA00023015"/>
    </source>
</evidence>
<dbReference type="Gene3D" id="1.10.10.10">
    <property type="entry name" value="Winged helix-like DNA-binding domain superfamily/Winged helix DNA-binding domain"/>
    <property type="match status" value="1"/>
</dbReference>
<dbReference type="InterPro" id="IPR005119">
    <property type="entry name" value="LysR_subst-bd"/>
</dbReference>
<dbReference type="InterPro" id="IPR000847">
    <property type="entry name" value="LysR_HTH_N"/>
</dbReference>
<dbReference type="SUPFAM" id="SSF53850">
    <property type="entry name" value="Periplasmic binding protein-like II"/>
    <property type="match status" value="1"/>
</dbReference>
<gene>
    <name evidence="6" type="ORF">HED64_02580</name>
</gene>
<protein>
    <submittedName>
        <fullName evidence="6">LysR family transcriptional regulator</fullName>
    </submittedName>
</protein>
<keyword evidence="2" id="KW-0805">Transcription regulation</keyword>
<dbReference type="PANTHER" id="PTHR30419">
    <property type="entry name" value="HTH-TYPE TRANSCRIPTIONAL REGULATOR YBHD"/>
    <property type="match status" value="1"/>
</dbReference>
<evidence type="ECO:0000256" key="3">
    <source>
        <dbReference type="ARBA" id="ARBA00023125"/>
    </source>
</evidence>
<evidence type="ECO:0000259" key="5">
    <source>
        <dbReference type="PROSITE" id="PS50931"/>
    </source>
</evidence>
<dbReference type="SUPFAM" id="SSF46785">
    <property type="entry name" value="Winged helix' DNA-binding domain"/>
    <property type="match status" value="1"/>
</dbReference>
<dbReference type="InterPro" id="IPR036390">
    <property type="entry name" value="WH_DNA-bd_sf"/>
</dbReference>
<dbReference type="EMBL" id="JAAWVT010000001">
    <property type="protein sequence ID" value="NKG19593.1"/>
    <property type="molecule type" value="Genomic_DNA"/>
</dbReference>
<dbReference type="RefSeq" id="WP_168150527.1">
    <property type="nucleotide sequence ID" value="NZ_JAAWVT010000001.1"/>
</dbReference>